<dbReference type="EMBL" id="JAUIRO010000002">
    <property type="protein sequence ID" value="KAK0727943.1"/>
    <property type="molecule type" value="Genomic_DNA"/>
</dbReference>
<dbReference type="AlphaFoldDB" id="A0AA40B5W7"/>
<sequence length="58" mass="6079">MWSGSDMAVTVASSPFFALISFFFPACRGWVLFIDVGPTHSPAGPDTVVGAGVCRPAF</sequence>
<protein>
    <submittedName>
        <fullName evidence="1">Uncharacterized protein</fullName>
    </submittedName>
</protein>
<gene>
    <name evidence="1" type="ORF">B0T26DRAFT_150796</name>
</gene>
<keyword evidence="2" id="KW-1185">Reference proteome</keyword>
<evidence type="ECO:0000313" key="1">
    <source>
        <dbReference type="EMBL" id="KAK0727943.1"/>
    </source>
</evidence>
<reference evidence="1" key="1">
    <citation type="submission" date="2023-06" db="EMBL/GenBank/DDBJ databases">
        <title>Genome-scale phylogeny and comparative genomics of the fungal order Sordariales.</title>
        <authorList>
            <consortium name="Lawrence Berkeley National Laboratory"/>
            <person name="Hensen N."/>
            <person name="Bonometti L."/>
            <person name="Westerberg I."/>
            <person name="Brannstrom I.O."/>
            <person name="Guillou S."/>
            <person name="Cros-Aarteil S."/>
            <person name="Calhoun S."/>
            <person name="Haridas S."/>
            <person name="Kuo A."/>
            <person name="Mondo S."/>
            <person name="Pangilinan J."/>
            <person name="Riley R."/>
            <person name="LaButti K."/>
            <person name="Andreopoulos B."/>
            <person name="Lipzen A."/>
            <person name="Chen C."/>
            <person name="Yanf M."/>
            <person name="Daum C."/>
            <person name="Ng V."/>
            <person name="Clum A."/>
            <person name="Steindorff A."/>
            <person name="Ohm R."/>
            <person name="Martin F."/>
            <person name="Silar P."/>
            <person name="Natvig D."/>
            <person name="Lalanne C."/>
            <person name="Gautier V."/>
            <person name="Ament-velasquez S.L."/>
            <person name="Kruys A."/>
            <person name="Hutchinson M.I."/>
            <person name="Powell A.J."/>
            <person name="Barry K."/>
            <person name="Miller A.N."/>
            <person name="Grigoriev I.V."/>
            <person name="Debuchy R."/>
            <person name="Gladieux P."/>
            <person name="Thoren M.H."/>
            <person name="Johannesson H."/>
        </authorList>
    </citation>
    <scope>NUCLEOTIDE SEQUENCE</scope>
    <source>
        <strain evidence="1">SMH2392-1A</strain>
    </source>
</reference>
<dbReference type="GeneID" id="85316733"/>
<name>A0AA40B5W7_9PEZI</name>
<dbReference type="Proteomes" id="UP001172101">
    <property type="component" value="Unassembled WGS sequence"/>
</dbReference>
<evidence type="ECO:0000313" key="2">
    <source>
        <dbReference type="Proteomes" id="UP001172101"/>
    </source>
</evidence>
<proteinExistence type="predicted"/>
<comment type="caution">
    <text evidence="1">The sequence shown here is derived from an EMBL/GenBank/DDBJ whole genome shotgun (WGS) entry which is preliminary data.</text>
</comment>
<organism evidence="1 2">
    <name type="scientific">Lasiosphaeria miniovina</name>
    <dbReference type="NCBI Taxonomy" id="1954250"/>
    <lineage>
        <taxon>Eukaryota</taxon>
        <taxon>Fungi</taxon>
        <taxon>Dikarya</taxon>
        <taxon>Ascomycota</taxon>
        <taxon>Pezizomycotina</taxon>
        <taxon>Sordariomycetes</taxon>
        <taxon>Sordariomycetidae</taxon>
        <taxon>Sordariales</taxon>
        <taxon>Lasiosphaeriaceae</taxon>
        <taxon>Lasiosphaeria</taxon>
    </lineage>
</organism>
<dbReference type="RefSeq" id="XP_060300798.1">
    <property type="nucleotide sequence ID" value="XM_060433462.1"/>
</dbReference>
<accession>A0AA40B5W7</accession>